<proteinExistence type="predicted"/>
<dbReference type="Proteomes" id="UP000011086">
    <property type="component" value="Unassembled WGS sequence"/>
</dbReference>
<dbReference type="AlphaFoldDB" id="A0AA97P787"/>
<dbReference type="EMBL" id="JH793239">
    <property type="protein sequence ID" value="ELQ43340.1"/>
    <property type="molecule type" value="Genomic_DNA"/>
</dbReference>
<accession>A0AA97P787</accession>
<name>A0AA97P787_PYRO3</name>
<protein>
    <submittedName>
        <fullName evidence="1">Uncharacterized protein</fullName>
    </submittedName>
</protein>
<sequence>MRERFCSQVQRSAAQSVNVSGGAKGWSRPGTVILAAMQGMLARRERETDVRESAVIGEAGSWH</sequence>
<organism evidence="1">
    <name type="scientific">Pyricularia oryzae (strain Y34)</name>
    <name type="common">Rice blast fungus</name>
    <name type="synonym">Magnaporthe oryzae</name>
    <dbReference type="NCBI Taxonomy" id="1143189"/>
    <lineage>
        <taxon>Eukaryota</taxon>
        <taxon>Fungi</taxon>
        <taxon>Dikarya</taxon>
        <taxon>Ascomycota</taxon>
        <taxon>Pezizomycotina</taxon>
        <taxon>Sordariomycetes</taxon>
        <taxon>Sordariomycetidae</taxon>
        <taxon>Magnaporthales</taxon>
        <taxon>Pyriculariaceae</taxon>
        <taxon>Pyricularia</taxon>
    </lineage>
</organism>
<reference evidence="1" key="1">
    <citation type="journal article" date="2012" name="PLoS Genet.">
        <title>Comparative analysis of the genomes of two field isolates of the rice blast fungus Magnaporthe oryzae.</title>
        <authorList>
            <person name="Xue M."/>
            <person name="Yang J."/>
            <person name="Li Z."/>
            <person name="Hu S."/>
            <person name="Yao N."/>
            <person name="Dean R.A."/>
            <person name="Zhao W."/>
            <person name="Shen M."/>
            <person name="Zhang H."/>
            <person name="Li C."/>
            <person name="Liu L."/>
            <person name="Cao L."/>
            <person name="Xu X."/>
            <person name="Xing Y."/>
            <person name="Hsiang T."/>
            <person name="Zhang Z."/>
            <person name="Xu J.R."/>
            <person name="Peng Y.L."/>
        </authorList>
    </citation>
    <scope>NUCLEOTIDE SEQUENCE</scope>
    <source>
        <strain evidence="1">Y34</strain>
    </source>
</reference>
<gene>
    <name evidence="1" type="ORF">OOU_Y34scaffold00159g5</name>
</gene>
<evidence type="ECO:0000313" key="1">
    <source>
        <dbReference type="EMBL" id="ELQ43340.1"/>
    </source>
</evidence>